<name>G1WY07_ARTOA</name>
<dbReference type="GeneID" id="22888013"/>
<protein>
    <submittedName>
        <fullName evidence="2">Uncharacterized protein</fullName>
    </submittedName>
</protein>
<accession>G1WY07</accession>
<gene>
    <name evidence="2" type="ORF">AOL_s00004g167</name>
</gene>
<feature type="chain" id="PRO_5003426372" evidence="1">
    <location>
        <begin position="26"/>
        <end position="506"/>
    </location>
</feature>
<dbReference type="AlphaFoldDB" id="G1WY07"/>
<reference evidence="2 3" key="1">
    <citation type="journal article" date="2011" name="PLoS Pathog.">
        <title>Genomic and proteomic analyses of the fungus Arthrobotrys oligospora provide insights into nematode-trap formation.</title>
        <authorList>
            <person name="Yang J."/>
            <person name="Wang L."/>
            <person name="Ji X."/>
            <person name="Feng Y."/>
            <person name="Li X."/>
            <person name="Zou C."/>
            <person name="Xu J."/>
            <person name="Ren Y."/>
            <person name="Mi Q."/>
            <person name="Wu J."/>
            <person name="Liu S."/>
            <person name="Liu Y."/>
            <person name="Huang X."/>
            <person name="Wang H."/>
            <person name="Niu X."/>
            <person name="Li J."/>
            <person name="Liang L."/>
            <person name="Luo Y."/>
            <person name="Ji K."/>
            <person name="Zhou W."/>
            <person name="Yu Z."/>
            <person name="Li G."/>
            <person name="Liu Y."/>
            <person name="Li L."/>
            <person name="Qiao M."/>
            <person name="Feng L."/>
            <person name="Zhang K.-Q."/>
        </authorList>
    </citation>
    <scope>NUCLEOTIDE SEQUENCE [LARGE SCALE GENOMIC DNA]</scope>
    <source>
        <strain evidence="3">ATCC 24927 / CBS 115.81 / DSM 1491</strain>
    </source>
</reference>
<dbReference type="OrthoDB" id="10598923at2759"/>
<evidence type="ECO:0000313" key="3">
    <source>
        <dbReference type="Proteomes" id="UP000008784"/>
    </source>
</evidence>
<dbReference type="Proteomes" id="UP000008784">
    <property type="component" value="Unassembled WGS sequence"/>
</dbReference>
<sequence>MKLISPTFAFRFIIIFSAFQNLSHAKFEGWRPKLADRNEVPMSLDVWTEWIVSNAPTFRSINEQIDFFKEVRTKICPLGPDLQTPWLRKKRASIPRNSLTFLILALVDIAQLGLENMETVRKEQWTPNGMIETASAKFVREKLGWGLDRAKLVNNATNIELWLKTISEVASLSWGTFNNIETEINKQSMLSGPGNLTGPNIVEERAWELGKFMTSMEMPSKEIPFVKVDLNAPPHILGELESFRKDMWQSTYNANNWNILARKFGFDHPFFGKYINEEPFKYDPDFGYRAVGKEVTLSNLFDYFLAWYGCWYRPWADLVNLVLKLTPIPGDKHLNRKDTDMRTDKGANKGADYGLIARDQTFKIEAARRVLADGYRAQQQQPWRGGQYYPLAIDNSATRDVFSQERLAEPKKEEEMESLKREDSVKVGWPEGKIEVKKAEDETKPHVPFWAEDYKASIPKVEDVGGGLQERRPNWGTWGNEIVLEEAEDPVPQIPSLYEDKIEEEF</sequence>
<dbReference type="InParanoid" id="G1WY07"/>
<dbReference type="OMA" id="WAGEREN"/>
<dbReference type="HOGENOM" id="CLU_538567_0_0_1"/>
<evidence type="ECO:0000313" key="2">
    <source>
        <dbReference type="EMBL" id="EGX54134.1"/>
    </source>
</evidence>
<dbReference type="EMBL" id="ADOT01000005">
    <property type="protein sequence ID" value="EGX54134.1"/>
    <property type="molecule type" value="Genomic_DNA"/>
</dbReference>
<keyword evidence="1" id="KW-0732">Signal</keyword>
<feature type="signal peptide" evidence="1">
    <location>
        <begin position="1"/>
        <end position="25"/>
    </location>
</feature>
<comment type="caution">
    <text evidence="2">The sequence shown here is derived from an EMBL/GenBank/DDBJ whole genome shotgun (WGS) entry which is preliminary data.</text>
</comment>
<evidence type="ECO:0000256" key="1">
    <source>
        <dbReference type="SAM" id="SignalP"/>
    </source>
</evidence>
<keyword evidence="3" id="KW-1185">Reference proteome</keyword>
<organism evidence="2 3">
    <name type="scientific">Arthrobotrys oligospora (strain ATCC 24927 / CBS 115.81 / DSM 1491)</name>
    <name type="common">Nematode-trapping fungus</name>
    <name type="synonym">Didymozoophaga oligospora</name>
    <dbReference type="NCBI Taxonomy" id="756982"/>
    <lineage>
        <taxon>Eukaryota</taxon>
        <taxon>Fungi</taxon>
        <taxon>Dikarya</taxon>
        <taxon>Ascomycota</taxon>
        <taxon>Pezizomycotina</taxon>
        <taxon>Orbiliomycetes</taxon>
        <taxon>Orbiliales</taxon>
        <taxon>Orbiliaceae</taxon>
        <taxon>Orbilia</taxon>
        <taxon>Orbilia oligospora</taxon>
    </lineage>
</organism>
<proteinExistence type="predicted"/>
<dbReference type="RefSeq" id="XP_011117119.1">
    <property type="nucleotide sequence ID" value="XM_011118817.1"/>
</dbReference>